<protein>
    <recommendedName>
        <fullName evidence="2">DUF7029 domain-containing protein</fullName>
    </recommendedName>
</protein>
<reference evidence="3 4" key="1">
    <citation type="journal article" date="2014" name="BMC Genomics">
        <title>Genome sequencing of four Aureobasidium pullulans varieties: biotechnological potential, stress tolerance, and description of new species.</title>
        <authorList>
            <person name="Gostin Ar C."/>
            <person name="Ohm R.A."/>
            <person name="Kogej T."/>
            <person name="Sonjak S."/>
            <person name="Turk M."/>
            <person name="Zajc J."/>
            <person name="Zalar P."/>
            <person name="Grube M."/>
            <person name="Sun H."/>
            <person name="Han J."/>
            <person name="Sharma A."/>
            <person name="Chiniquy J."/>
            <person name="Ngan C.Y."/>
            <person name="Lipzen A."/>
            <person name="Barry K."/>
            <person name="Grigoriev I.V."/>
            <person name="Gunde-Cimerman N."/>
        </authorList>
    </citation>
    <scope>NUCLEOTIDE SEQUENCE [LARGE SCALE GENOMIC DNA]</scope>
    <source>
        <strain evidence="3 4">CBS 110374</strain>
    </source>
</reference>
<gene>
    <name evidence="3" type="ORF">M437DRAFT_63643</name>
</gene>
<organism evidence="3 4">
    <name type="scientific">Aureobasidium melanogenum (strain CBS 110374)</name>
    <name type="common">Aureobasidium pullulans var. melanogenum</name>
    <dbReference type="NCBI Taxonomy" id="1043003"/>
    <lineage>
        <taxon>Eukaryota</taxon>
        <taxon>Fungi</taxon>
        <taxon>Dikarya</taxon>
        <taxon>Ascomycota</taxon>
        <taxon>Pezizomycotina</taxon>
        <taxon>Dothideomycetes</taxon>
        <taxon>Dothideomycetidae</taxon>
        <taxon>Dothideales</taxon>
        <taxon>Saccotheciaceae</taxon>
        <taxon>Aureobasidium</taxon>
    </lineage>
</organism>
<dbReference type="InterPro" id="IPR054293">
    <property type="entry name" value="DUF7029"/>
</dbReference>
<dbReference type="RefSeq" id="XP_040883156.1">
    <property type="nucleotide sequence ID" value="XM_041024286.1"/>
</dbReference>
<feature type="chain" id="PRO_5001701048" description="DUF7029 domain-containing protein" evidence="1">
    <location>
        <begin position="19"/>
        <end position="251"/>
    </location>
</feature>
<proteinExistence type="predicted"/>
<evidence type="ECO:0000313" key="3">
    <source>
        <dbReference type="EMBL" id="KEQ66133.1"/>
    </source>
</evidence>
<evidence type="ECO:0000313" key="4">
    <source>
        <dbReference type="Proteomes" id="UP000030672"/>
    </source>
</evidence>
<sequence length="251" mass="27847">MLLSLLSIFLLPTTAVLASPITLSNSDPTQKTFYPITDTTIDRHADYPLYPHYSTALLFSEKPKTTLAISTTFDTRYPTVILENSARINYDCDASKSHLVVDPIDTEGVALVSSWPDGLVVITNKDSCNPDGERSVFQITECENCAGGKEMGVRPLIFNISQREWKDVATTMRVGYLDAVFEVGLHSSRKGGTILAWIQHFWKHRLQLDWSPSRAGSIGGVSTPSQLQAPLQASTLETSEMRIIRVQSRQL</sequence>
<keyword evidence="4" id="KW-1185">Reference proteome</keyword>
<name>A0A074W058_AURM1</name>
<dbReference type="EMBL" id="KL584826">
    <property type="protein sequence ID" value="KEQ66133.1"/>
    <property type="molecule type" value="Genomic_DNA"/>
</dbReference>
<accession>A0A074W058</accession>
<dbReference type="AlphaFoldDB" id="A0A074W058"/>
<dbReference type="GeneID" id="63917659"/>
<dbReference type="HOGENOM" id="CLU_1106917_0_0_1"/>
<keyword evidence="1" id="KW-0732">Signal</keyword>
<dbReference type="STRING" id="1043003.A0A074W058"/>
<feature type="signal peptide" evidence="1">
    <location>
        <begin position="1"/>
        <end position="18"/>
    </location>
</feature>
<feature type="domain" description="DUF7029" evidence="2">
    <location>
        <begin position="74"/>
        <end position="172"/>
    </location>
</feature>
<evidence type="ECO:0000256" key="1">
    <source>
        <dbReference type="SAM" id="SignalP"/>
    </source>
</evidence>
<evidence type="ECO:0000259" key="2">
    <source>
        <dbReference type="Pfam" id="PF22974"/>
    </source>
</evidence>
<dbReference type="Proteomes" id="UP000030672">
    <property type="component" value="Unassembled WGS sequence"/>
</dbReference>
<dbReference type="Pfam" id="PF22974">
    <property type="entry name" value="DUF7029"/>
    <property type="match status" value="1"/>
</dbReference>